<accession>A0A0F9U6R7</accession>
<dbReference type="SUPFAM" id="SSF53756">
    <property type="entry name" value="UDP-Glycosyltransferase/glycogen phosphorylase"/>
    <property type="match status" value="1"/>
</dbReference>
<dbReference type="EMBL" id="LAZR01000125">
    <property type="protein sequence ID" value="KKN88900.1"/>
    <property type="molecule type" value="Genomic_DNA"/>
</dbReference>
<sequence>MKKLYAGPWVGEFGWEIASWSPSIRHIAKDYDHVIVETQPDSEYLYEFADEIIINPHLPDFDMYSGKVSKPAFQPPAGTRSITPMWFWKAHAKKEFKAIKVADKVDGIHPKEWRKLGSERPKHVADIMCAFRGPKKYRKRSYPEKEYPRDKCEGLVKRLLDAGYSVACYGGTDNVYIEGTVDFRGVGLGDLCGALSAAKVAIGPSSGTLHLASACGTPHVSWYGRPVVSMERYLSYWNPFNTPVTFIDVPTPNVDLSFNSCVARMNPETPIKHWTKT</sequence>
<proteinExistence type="predicted"/>
<comment type="caution">
    <text evidence="1">The sequence shown here is derived from an EMBL/GenBank/DDBJ whole genome shotgun (WGS) entry which is preliminary data.</text>
</comment>
<organism evidence="1">
    <name type="scientific">marine sediment metagenome</name>
    <dbReference type="NCBI Taxonomy" id="412755"/>
    <lineage>
        <taxon>unclassified sequences</taxon>
        <taxon>metagenomes</taxon>
        <taxon>ecological metagenomes</taxon>
    </lineage>
</organism>
<gene>
    <name evidence="1" type="ORF">LCGC14_0245070</name>
</gene>
<dbReference type="Gene3D" id="3.40.50.2000">
    <property type="entry name" value="Glycogen Phosphorylase B"/>
    <property type="match status" value="1"/>
</dbReference>
<protein>
    <recommendedName>
        <fullName evidence="2">Glycosyltransferase family 9 (Heptosyltransferase)</fullName>
    </recommendedName>
</protein>
<name>A0A0F9U6R7_9ZZZZ</name>
<reference evidence="1" key="1">
    <citation type="journal article" date="2015" name="Nature">
        <title>Complex archaea that bridge the gap between prokaryotes and eukaryotes.</title>
        <authorList>
            <person name="Spang A."/>
            <person name="Saw J.H."/>
            <person name="Jorgensen S.L."/>
            <person name="Zaremba-Niedzwiedzka K."/>
            <person name="Martijn J."/>
            <person name="Lind A.E."/>
            <person name="van Eijk R."/>
            <person name="Schleper C."/>
            <person name="Guy L."/>
            <person name="Ettema T.J."/>
        </authorList>
    </citation>
    <scope>NUCLEOTIDE SEQUENCE</scope>
</reference>
<evidence type="ECO:0000313" key="1">
    <source>
        <dbReference type="EMBL" id="KKN88900.1"/>
    </source>
</evidence>
<evidence type="ECO:0008006" key="2">
    <source>
        <dbReference type="Google" id="ProtNLM"/>
    </source>
</evidence>
<dbReference type="AlphaFoldDB" id="A0A0F9U6R7"/>